<dbReference type="InterPro" id="IPR036943">
    <property type="entry name" value="FN_type2_sf"/>
</dbReference>
<dbReference type="Gene3D" id="2.10.10.10">
    <property type="entry name" value="Fibronectin, type II, collagen-binding"/>
    <property type="match status" value="1"/>
</dbReference>
<dbReference type="InterPro" id="IPR036383">
    <property type="entry name" value="TSP1_rpt_sf"/>
</dbReference>
<evidence type="ECO:0000256" key="8">
    <source>
        <dbReference type="ARBA" id="ARBA00023180"/>
    </source>
</evidence>
<keyword evidence="3" id="KW-0245">EGF-like domain</keyword>
<dbReference type="SUPFAM" id="SSF57440">
    <property type="entry name" value="Kringle-like"/>
    <property type="match status" value="1"/>
</dbReference>
<dbReference type="CDD" id="cd00037">
    <property type="entry name" value="CLECT"/>
    <property type="match status" value="3"/>
</dbReference>
<dbReference type="PRINTS" id="PR00013">
    <property type="entry name" value="FNTYPEII"/>
</dbReference>
<organism evidence="13 14">
    <name type="scientific">Lingula anatina</name>
    <name type="common">Brachiopod</name>
    <name type="synonym">Lingula unguis</name>
    <dbReference type="NCBI Taxonomy" id="7574"/>
    <lineage>
        <taxon>Eukaryota</taxon>
        <taxon>Metazoa</taxon>
        <taxon>Spiralia</taxon>
        <taxon>Lophotrochozoa</taxon>
        <taxon>Brachiopoda</taxon>
        <taxon>Linguliformea</taxon>
        <taxon>Lingulata</taxon>
        <taxon>Lingulida</taxon>
        <taxon>Linguloidea</taxon>
        <taxon>Lingulidae</taxon>
        <taxon>Lingula</taxon>
    </lineage>
</organism>
<sequence>MQLIYLVIDLWLMCSCQLTSSSAAFSCPDRYVSVGSYCMYYDGSYLSWNDARHRCMSDGAHLPVIDTVTKRDLFINFLKRYGSPAVWLDGKDTNGKNNWIWYSTGVSIASYMWKSGQPNNYNNVQEDRAMLFHKGVAVSDYPCDLSLYLACEYDPGSVAKTTGGNSNGAPCVLPFNFKGTVYTICTSRAHDKPWCATTSNYETDRKWGVCVGPEVWLGGKDTNGKNNWIWYSRGVSVASYLWASGQPENIRNSVEEDCILLQVWRTHGFHDFPCSLKFNFVCEYDPDGNWGIWGSWSSCSLSCGQGLRSRTRLCVYPVPAGTGKPCPGADRQTEFCFPGQCPVDGAWSVWTHWSTCSKTCDQGNKTRHRACNSPPPSNGGKGCPGQLVQVETCNGQPCPAKLCPDGFTEVTDSLCLYISDPKTEAYNYFLSMKACSSLSPLSHLLTVKNRYEYQNVVRFLSATAEYWIGDDSASSSNSLNNGGTKLGGGGGGYTIWAFGYPSARSPTDCVELSGKSGAFLWKGAPCWETRPFICALRPKDSMAPIVG</sequence>
<comment type="subcellular location">
    <subcellularLocation>
        <location evidence="1">Secreted</location>
        <location evidence="1">Extracellular space</location>
    </subcellularLocation>
</comment>
<feature type="chain" id="PRO_5015191506" evidence="10">
    <location>
        <begin position="25"/>
        <end position="547"/>
    </location>
</feature>
<feature type="domain" description="C-type lectin" evidence="11">
    <location>
        <begin position="411"/>
        <end position="535"/>
    </location>
</feature>
<dbReference type="PRINTS" id="PR01705">
    <property type="entry name" value="TSP1REPEAT"/>
</dbReference>
<proteinExistence type="predicted"/>
<evidence type="ECO:0000256" key="10">
    <source>
        <dbReference type="SAM" id="SignalP"/>
    </source>
</evidence>
<dbReference type="CDD" id="cd00062">
    <property type="entry name" value="FN2"/>
    <property type="match status" value="1"/>
</dbReference>
<dbReference type="InterPro" id="IPR000884">
    <property type="entry name" value="TSP1_rpt"/>
</dbReference>
<dbReference type="InterPro" id="IPR016187">
    <property type="entry name" value="CTDL_fold"/>
</dbReference>
<keyword evidence="8" id="KW-0325">Glycoprotein</keyword>
<dbReference type="SMART" id="SM00059">
    <property type="entry name" value="FN2"/>
    <property type="match status" value="1"/>
</dbReference>
<dbReference type="InterPro" id="IPR000562">
    <property type="entry name" value="FN_type2_dom"/>
</dbReference>
<dbReference type="Pfam" id="PF00059">
    <property type="entry name" value="Lectin_C"/>
    <property type="match status" value="2"/>
</dbReference>
<feature type="signal peptide" evidence="10">
    <location>
        <begin position="1"/>
        <end position="24"/>
    </location>
</feature>
<dbReference type="OrthoDB" id="6228768at2759"/>
<evidence type="ECO:0000256" key="4">
    <source>
        <dbReference type="ARBA" id="ARBA00022729"/>
    </source>
</evidence>
<dbReference type="FunFam" id="2.20.100.10:FF:000002">
    <property type="entry name" value="Unc-5 netrin receptor C"/>
    <property type="match status" value="1"/>
</dbReference>
<protein>
    <submittedName>
        <fullName evidence="14">Uncharacterized protein LOC106151767 isoform X1</fullName>
    </submittedName>
</protein>
<reference evidence="14" key="1">
    <citation type="submission" date="2025-08" db="UniProtKB">
        <authorList>
            <consortium name="RefSeq"/>
        </authorList>
    </citation>
    <scope>IDENTIFICATION</scope>
    <source>
        <tissue evidence="14">Gonads</tissue>
    </source>
</reference>
<feature type="domain" description="Fibronectin type-II" evidence="12">
    <location>
        <begin position="166"/>
        <end position="212"/>
    </location>
</feature>
<dbReference type="RefSeq" id="XP_023932370.1">
    <property type="nucleotide sequence ID" value="XM_024076602.1"/>
</dbReference>
<dbReference type="SMART" id="SM00034">
    <property type="entry name" value="CLECT"/>
    <property type="match status" value="2"/>
</dbReference>
<evidence type="ECO:0000256" key="6">
    <source>
        <dbReference type="ARBA" id="ARBA00022837"/>
    </source>
</evidence>
<keyword evidence="5" id="KW-0677">Repeat</keyword>
<dbReference type="InParanoid" id="A0A2R2MQ51"/>
<dbReference type="InterPro" id="IPR013806">
    <property type="entry name" value="Kringle-like"/>
</dbReference>
<dbReference type="Proteomes" id="UP000085678">
    <property type="component" value="Unplaced"/>
</dbReference>
<dbReference type="InterPro" id="IPR001304">
    <property type="entry name" value="C-type_lectin-like"/>
</dbReference>
<gene>
    <name evidence="14" type="primary">LOC106151767</name>
</gene>
<evidence type="ECO:0000256" key="5">
    <source>
        <dbReference type="ARBA" id="ARBA00022737"/>
    </source>
</evidence>
<evidence type="ECO:0000256" key="3">
    <source>
        <dbReference type="ARBA" id="ARBA00022536"/>
    </source>
</evidence>
<dbReference type="PROSITE" id="PS50041">
    <property type="entry name" value="C_TYPE_LECTIN_2"/>
    <property type="match status" value="3"/>
</dbReference>
<keyword evidence="6" id="KW-0106">Calcium</keyword>
<evidence type="ECO:0000259" key="12">
    <source>
        <dbReference type="PROSITE" id="PS51092"/>
    </source>
</evidence>
<dbReference type="GeneID" id="106151767"/>
<dbReference type="Gene3D" id="3.10.100.10">
    <property type="entry name" value="Mannose-Binding Protein A, subunit A"/>
    <property type="match status" value="2"/>
</dbReference>
<dbReference type="PROSITE" id="PS51092">
    <property type="entry name" value="FN2_2"/>
    <property type="match status" value="1"/>
</dbReference>
<dbReference type="AlphaFoldDB" id="A0A2R2MQ51"/>
<dbReference type="Gene3D" id="2.20.100.10">
    <property type="entry name" value="Thrombospondin type-1 (TSP1) repeat"/>
    <property type="match status" value="2"/>
</dbReference>
<dbReference type="InterPro" id="IPR052065">
    <property type="entry name" value="Compl_asym_regulator"/>
</dbReference>
<keyword evidence="4 10" id="KW-0732">Signal</keyword>
<dbReference type="KEGG" id="lak:106151767"/>
<accession>A0A2R2MQ51</accession>
<dbReference type="PANTHER" id="PTHR22906:SF43">
    <property type="entry name" value="PROPERDIN"/>
    <property type="match status" value="1"/>
</dbReference>
<evidence type="ECO:0000259" key="11">
    <source>
        <dbReference type="PROSITE" id="PS50041"/>
    </source>
</evidence>
<dbReference type="SUPFAM" id="SSF56436">
    <property type="entry name" value="C-type lectin-like"/>
    <property type="match status" value="3"/>
</dbReference>
<dbReference type="PANTHER" id="PTHR22906">
    <property type="entry name" value="PROPERDIN"/>
    <property type="match status" value="1"/>
</dbReference>
<comment type="caution">
    <text evidence="9">Lacks conserved residue(s) required for the propagation of feature annotation.</text>
</comment>
<dbReference type="FunFam" id="2.10.10.10:FF:000009">
    <property type="entry name" value="Epididymal sperm-binding protein 1"/>
    <property type="match status" value="1"/>
</dbReference>
<keyword evidence="7" id="KW-1015">Disulfide bond</keyword>
<name>A0A2R2MQ51_LINAN</name>
<evidence type="ECO:0000313" key="14">
    <source>
        <dbReference type="RefSeq" id="XP_023932370.1"/>
    </source>
</evidence>
<evidence type="ECO:0000256" key="7">
    <source>
        <dbReference type="ARBA" id="ARBA00023157"/>
    </source>
</evidence>
<dbReference type="InterPro" id="IPR016186">
    <property type="entry name" value="C-type_lectin-like/link_sf"/>
</dbReference>
<keyword evidence="13" id="KW-1185">Reference proteome</keyword>
<dbReference type="SMART" id="SM00209">
    <property type="entry name" value="TSP1"/>
    <property type="match status" value="2"/>
</dbReference>
<dbReference type="PROSITE" id="PS50092">
    <property type="entry name" value="TSP1"/>
    <property type="match status" value="2"/>
</dbReference>
<evidence type="ECO:0000313" key="13">
    <source>
        <dbReference type="Proteomes" id="UP000085678"/>
    </source>
</evidence>
<feature type="domain" description="C-type lectin" evidence="11">
    <location>
        <begin position="215"/>
        <end position="283"/>
    </location>
</feature>
<dbReference type="Pfam" id="PF00040">
    <property type="entry name" value="fn2"/>
    <property type="match status" value="1"/>
</dbReference>
<evidence type="ECO:0000256" key="1">
    <source>
        <dbReference type="ARBA" id="ARBA00004239"/>
    </source>
</evidence>
<keyword evidence="2" id="KW-0964">Secreted</keyword>
<feature type="domain" description="C-type lectin" evidence="11">
    <location>
        <begin position="34"/>
        <end position="152"/>
    </location>
</feature>
<dbReference type="SUPFAM" id="SSF82895">
    <property type="entry name" value="TSP-1 type 1 repeat"/>
    <property type="match status" value="2"/>
</dbReference>
<evidence type="ECO:0000256" key="9">
    <source>
        <dbReference type="PROSITE-ProRule" id="PRU00479"/>
    </source>
</evidence>
<dbReference type="GO" id="GO:0005576">
    <property type="term" value="C:extracellular region"/>
    <property type="evidence" value="ECO:0007669"/>
    <property type="project" value="UniProtKB-SubCell"/>
</dbReference>
<dbReference type="FunFam" id="2.20.100.10:FF:000067">
    <property type="entry name" value="Hemicentin 1"/>
    <property type="match status" value="1"/>
</dbReference>
<evidence type="ECO:0000256" key="2">
    <source>
        <dbReference type="ARBA" id="ARBA00022525"/>
    </source>
</evidence>
<dbReference type="Pfam" id="PF00090">
    <property type="entry name" value="TSP_1"/>
    <property type="match status" value="2"/>
</dbReference>